<dbReference type="Proteomes" id="UP000183050">
    <property type="component" value="Chromosome"/>
</dbReference>
<protein>
    <submittedName>
        <fullName evidence="2">Uncharacterized protein</fullName>
    </submittedName>
</protein>
<evidence type="ECO:0000313" key="2">
    <source>
        <dbReference type="EMBL" id="API51994.1"/>
    </source>
</evidence>
<evidence type="ECO:0000256" key="1">
    <source>
        <dbReference type="SAM" id="Phobius"/>
    </source>
</evidence>
<keyword evidence="1" id="KW-0472">Membrane</keyword>
<dbReference type="EMBL" id="CP018228">
    <property type="protein sequence ID" value="API51994.1"/>
    <property type="molecule type" value="Genomic_DNA"/>
</dbReference>
<reference evidence="2 3" key="1">
    <citation type="submission" date="2016-11" db="EMBL/GenBank/DDBJ databases">
        <title>Rhizobium leguminosarum bv. viciae strain Vaf12 isolated from Vavilovia formosa root nodules from Russia, Dagestan.</title>
        <authorList>
            <person name="Kimeklis A."/>
        </authorList>
    </citation>
    <scope>NUCLEOTIDE SEQUENCE [LARGE SCALE GENOMIC DNA]</scope>
    <source>
        <strain evidence="2 3">Vaf-108</strain>
    </source>
</reference>
<keyword evidence="1" id="KW-1133">Transmembrane helix</keyword>
<accession>A0A1L3Z8K3</accession>
<proteinExistence type="predicted"/>
<organism evidence="2 3">
    <name type="scientific">Rhizobium leguminosarum</name>
    <dbReference type="NCBI Taxonomy" id="384"/>
    <lineage>
        <taxon>Bacteria</taxon>
        <taxon>Pseudomonadati</taxon>
        <taxon>Pseudomonadota</taxon>
        <taxon>Alphaproteobacteria</taxon>
        <taxon>Hyphomicrobiales</taxon>
        <taxon>Rhizobiaceae</taxon>
        <taxon>Rhizobium/Agrobacterium group</taxon>
        <taxon>Rhizobium</taxon>
    </lineage>
</organism>
<name>A0A1L3Z8K3_RHILE</name>
<evidence type="ECO:0000313" key="3">
    <source>
        <dbReference type="Proteomes" id="UP000183050"/>
    </source>
</evidence>
<feature type="transmembrane region" description="Helical" evidence="1">
    <location>
        <begin position="40"/>
        <end position="61"/>
    </location>
</feature>
<gene>
    <name evidence="2" type="ORF">BMW22_10470</name>
</gene>
<dbReference type="AlphaFoldDB" id="A0A1L3Z8K3"/>
<keyword evidence="1" id="KW-0812">Transmembrane</keyword>
<sequence>MAPPAADGAGCRTPKNLISVKFAQVSRVTRLPPLPFERRLGVGIIVWCVLFVIVIFFAFVATRMAAQNKEDGLHDTGLAIIEFGRAFPKEAIRQLQATENGQAVFVRLHDNKAGFMRNMSRHFSCHLIEPGRVRVIGSETGRGLVIDFLDAPHHNGDFEFASAKEASEVSLWLLGNYIAEPDKDLPPSNISAANKQ</sequence>